<dbReference type="EMBL" id="JAUEDM010000004">
    <property type="protein sequence ID" value="KAK3318114.1"/>
    <property type="molecule type" value="Genomic_DNA"/>
</dbReference>
<feature type="region of interest" description="Disordered" evidence="1">
    <location>
        <begin position="115"/>
        <end position="169"/>
    </location>
</feature>
<feature type="compositionally biased region" description="Basic and acidic residues" evidence="1">
    <location>
        <begin position="131"/>
        <end position="144"/>
    </location>
</feature>
<evidence type="ECO:0000256" key="2">
    <source>
        <dbReference type="SAM" id="Phobius"/>
    </source>
</evidence>
<evidence type="ECO:0000313" key="4">
    <source>
        <dbReference type="Proteomes" id="UP001283341"/>
    </source>
</evidence>
<feature type="compositionally biased region" description="Polar residues" evidence="1">
    <location>
        <begin position="115"/>
        <end position="129"/>
    </location>
</feature>
<name>A0AAE0I3V2_9PEZI</name>
<gene>
    <name evidence="3" type="ORF">B0H66DRAFT_639559</name>
</gene>
<evidence type="ECO:0000313" key="3">
    <source>
        <dbReference type="EMBL" id="KAK3318114.1"/>
    </source>
</evidence>
<sequence>MDKPQSSASTNDNAAALSTSIIAGAAVGIIVALALILLCLVVWVRRRHKCTFKLFARVAEETKNREADESSASRATQQLARQETADHELFYEKAQLHGDSLPLWKLAVELESPQTQIPPQELDASSVSSVRPERNGGSSDHDMDIVSPLSEEMTGRGTLPSTGTVLCDR</sequence>
<organism evidence="3 4">
    <name type="scientific">Apodospora peruviana</name>
    <dbReference type="NCBI Taxonomy" id="516989"/>
    <lineage>
        <taxon>Eukaryota</taxon>
        <taxon>Fungi</taxon>
        <taxon>Dikarya</taxon>
        <taxon>Ascomycota</taxon>
        <taxon>Pezizomycotina</taxon>
        <taxon>Sordariomycetes</taxon>
        <taxon>Sordariomycetidae</taxon>
        <taxon>Sordariales</taxon>
        <taxon>Lasiosphaeriaceae</taxon>
        <taxon>Apodospora</taxon>
    </lineage>
</organism>
<keyword evidence="2" id="KW-1133">Transmembrane helix</keyword>
<keyword evidence="2" id="KW-0472">Membrane</keyword>
<keyword evidence="4" id="KW-1185">Reference proteome</keyword>
<dbReference type="Proteomes" id="UP001283341">
    <property type="component" value="Unassembled WGS sequence"/>
</dbReference>
<feature type="compositionally biased region" description="Polar residues" evidence="1">
    <location>
        <begin position="159"/>
        <end position="169"/>
    </location>
</feature>
<protein>
    <submittedName>
        <fullName evidence="3">Uncharacterized protein</fullName>
    </submittedName>
</protein>
<accession>A0AAE0I3V2</accession>
<reference evidence="3" key="1">
    <citation type="journal article" date="2023" name="Mol. Phylogenet. Evol.">
        <title>Genome-scale phylogeny and comparative genomics of the fungal order Sordariales.</title>
        <authorList>
            <person name="Hensen N."/>
            <person name="Bonometti L."/>
            <person name="Westerberg I."/>
            <person name="Brannstrom I.O."/>
            <person name="Guillou S."/>
            <person name="Cros-Aarteil S."/>
            <person name="Calhoun S."/>
            <person name="Haridas S."/>
            <person name="Kuo A."/>
            <person name="Mondo S."/>
            <person name="Pangilinan J."/>
            <person name="Riley R."/>
            <person name="LaButti K."/>
            <person name="Andreopoulos B."/>
            <person name="Lipzen A."/>
            <person name="Chen C."/>
            <person name="Yan M."/>
            <person name="Daum C."/>
            <person name="Ng V."/>
            <person name="Clum A."/>
            <person name="Steindorff A."/>
            <person name="Ohm R.A."/>
            <person name="Martin F."/>
            <person name="Silar P."/>
            <person name="Natvig D.O."/>
            <person name="Lalanne C."/>
            <person name="Gautier V."/>
            <person name="Ament-Velasquez S.L."/>
            <person name="Kruys A."/>
            <person name="Hutchinson M.I."/>
            <person name="Powell A.J."/>
            <person name="Barry K."/>
            <person name="Miller A.N."/>
            <person name="Grigoriev I.V."/>
            <person name="Debuchy R."/>
            <person name="Gladieux P."/>
            <person name="Hiltunen Thoren M."/>
            <person name="Johannesson H."/>
        </authorList>
    </citation>
    <scope>NUCLEOTIDE SEQUENCE</scope>
    <source>
        <strain evidence="3">CBS 118394</strain>
    </source>
</reference>
<keyword evidence="2" id="KW-0812">Transmembrane</keyword>
<feature type="transmembrane region" description="Helical" evidence="2">
    <location>
        <begin position="20"/>
        <end position="44"/>
    </location>
</feature>
<comment type="caution">
    <text evidence="3">The sequence shown here is derived from an EMBL/GenBank/DDBJ whole genome shotgun (WGS) entry which is preliminary data.</text>
</comment>
<reference evidence="3" key="2">
    <citation type="submission" date="2023-06" db="EMBL/GenBank/DDBJ databases">
        <authorList>
            <consortium name="Lawrence Berkeley National Laboratory"/>
            <person name="Haridas S."/>
            <person name="Hensen N."/>
            <person name="Bonometti L."/>
            <person name="Westerberg I."/>
            <person name="Brannstrom I.O."/>
            <person name="Guillou S."/>
            <person name="Cros-Aarteil S."/>
            <person name="Calhoun S."/>
            <person name="Kuo A."/>
            <person name="Mondo S."/>
            <person name="Pangilinan J."/>
            <person name="Riley R."/>
            <person name="Labutti K."/>
            <person name="Andreopoulos B."/>
            <person name="Lipzen A."/>
            <person name="Chen C."/>
            <person name="Yanf M."/>
            <person name="Daum C."/>
            <person name="Ng V."/>
            <person name="Clum A."/>
            <person name="Steindorff A."/>
            <person name="Ohm R."/>
            <person name="Martin F."/>
            <person name="Silar P."/>
            <person name="Natvig D."/>
            <person name="Lalanne C."/>
            <person name="Gautier V."/>
            <person name="Ament-Velasquez S.L."/>
            <person name="Kruys A."/>
            <person name="Hutchinson M.I."/>
            <person name="Powell A.J."/>
            <person name="Barry K."/>
            <person name="Miller A.N."/>
            <person name="Grigoriev I.V."/>
            <person name="Debuchy R."/>
            <person name="Gladieux P."/>
            <person name="Thoren M.H."/>
            <person name="Johannesson H."/>
        </authorList>
    </citation>
    <scope>NUCLEOTIDE SEQUENCE</scope>
    <source>
        <strain evidence="3">CBS 118394</strain>
    </source>
</reference>
<proteinExistence type="predicted"/>
<dbReference type="AlphaFoldDB" id="A0AAE0I3V2"/>
<dbReference type="CDD" id="cd12087">
    <property type="entry name" value="TM_EGFR-like"/>
    <property type="match status" value="1"/>
</dbReference>
<evidence type="ECO:0000256" key="1">
    <source>
        <dbReference type="SAM" id="MobiDB-lite"/>
    </source>
</evidence>